<feature type="domain" description="Beta-lactamase-related" evidence="2">
    <location>
        <begin position="50"/>
        <end position="342"/>
    </location>
</feature>
<evidence type="ECO:0000313" key="4">
    <source>
        <dbReference type="Proteomes" id="UP000248544"/>
    </source>
</evidence>
<dbReference type="SUPFAM" id="SSF56601">
    <property type="entry name" value="beta-lactamase/transpeptidase-like"/>
    <property type="match status" value="1"/>
</dbReference>
<dbReference type="PANTHER" id="PTHR46825:SF7">
    <property type="entry name" value="D-ALANYL-D-ALANINE CARBOXYPEPTIDASE"/>
    <property type="match status" value="1"/>
</dbReference>
<dbReference type="AlphaFoldDB" id="A0A2W2FVA3"/>
<proteinExistence type="predicted"/>
<dbReference type="GO" id="GO:0016787">
    <property type="term" value="F:hydrolase activity"/>
    <property type="evidence" value="ECO:0007669"/>
    <property type="project" value="UniProtKB-KW"/>
</dbReference>
<name>A0A2W2FVA3_9ACTN</name>
<evidence type="ECO:0000256" key="1">
    <source>
        <dbReference type="SAM" id="SignalP"/>
    </source>
</evidence>
<dbReference type="RefSeq" id="WP_111169194.1">
    <property type="nucleotide sequence ID" value="NZ_POUA01000173.1"/>
</dbReference>
<comment type="caution">
    <text evidence="3">The sequence shown here is derived from an EMBL/GenBank/DDBJ whole genome shotgun (WGS) entry which is preliminary data.</text>
</comment>
<accession>A0A2W2FVA3</accession>
<feature type="chain" id="PRO_5016105136" evidence="1">
    <location>
        <begin position="29"/>
        <end position="422"/>
    </location>
</feature>
<dbReference type="PANTHER" id="PTHR46825">
    <property type="entry name" value="D-ALANYL-D-ALANINE-CARBOXYPEPTIDASE/ENDOPEPTIDASE AMPH"/>
    <property type="match status" value="1"/>
</dbReference>
<keyword evidence="3" id="KW-0378">Hydrolase</keyword>
<organism evidence="3 4">
    <name type="scientific">Spongiactinospora gelatinilytica</name>
    <dbReference type="NCBI Taxonomy" id="2666298"/>
    <lineage>
        <taxon>Bacteria</taxon>
        <taxon>Bacillati</taxon>
        <taxon>Actinomycetota</taxon>
        <taxon>Actinomycetes</taxon>
        <taxon>Streptosporangiales</taxon>
        <taxon>Streptosporangiaceae</taxon>
        <taxon>Spongiactinospora</taxon>
    </lineage>
</organism>
<reference evidence="3 4" key="1">
    <citation type="submission" date="2018-01" db="EMBL/GenBank/DDBJ databases">
        <title>Draft genome sequence of Sphaerisporangium sp. 7K107.</title>
        <authorList>
            <person name="Sahin N."/>
            <person name="Saygin H."/>
            <person name="Ay H."/>
        </authorList>
    </citation>
    <scope>NUCLEOTIDE SEQUENCE [LARGE SCALE GENOMIC DNA]</scope>
    <source>
        <strain evidence="3 4">7K107</strain>
    </source>
</reference>
<dbReference type="Gene3D" id="3.40.710.10">
    <property type="entry name" value="DD-peptidase/beta-lactamase superfamily"/>
    <property type="match status" value="1"/>
</dbReference>
<evidence type="ECO:0000259" key="2">
    <source>
        <dbReference type="Pfam" id="PF00144"/>
    </source>
</evidence>
<dbReference type="Proteomes" id="UP000248544">
    <property type="component" value="Unassembled WGS sequence"/>
</dbReference>
<keyword evidence="4" id="KW-1185">Reference proteome</keyword>
<dbReference type="InterPro" id="IPR001466">
    <property type="entry name" value="Beta-lactam-related"/>
</dbReference>
<gene>
    <name evidence="3" type="ORF">C1I98_21270</name>
</gene>
<sequence length="422" mass="45775">MKRLSRTTQLIVALGVAAMGLHAVPATADTGPALDRRALQRSVNAVHEAGMYGVYSEVRDGRQTWAGAAGVADVETRRPVHPRMAHRIGSITKSFVTVALLQQAERGTVDLDAPVARYLPGVLPADRAGKTTVRMLLNHTSHLGDYIAAAFPSFLEGSPKSLDDNRFRTFSPWELVEFGLSRPVTGAPGALPGSYSNTNYILAGMLLAKVTGRSAEEYITRQVIHRAGLRHTYFPRSPYIKGPHSKAYEALFGWIDPPRDYSVYDMSWGGTAGAVVSTMDDLNRFYRALLTGRLIGPERLAEMRETVPVQVGGLAAIDYGLGLYSMDLPCGRFWGHDGGVFGMLTMSLSSEDGGRQVSFGLNLSKYQKIGDDGLPLPHPVDEAMVNHLLLSLCGTSSPQARTTAPAFPLFPTQDFPVKRTSS</sequence>
<dbReference type="InterPro" id="IPR012338">
    <property type="entry name" value="Beta-lactam/transpept-like"/>
</dbReference>
<evidence type="ECO:0000313" key="3">
    <source>
        <dbReference type="EMBL" id="PZG41416.1"/>
    </source>
</evidence>
<dbReference type="InterPro" id="IPR050491">
    <property type="entry name" value="AmpC-like"/>
</dbReference>
<keyword evidence="1" id="KW-0732">Signal</keyword>
<dbReference type="Pfam" id="PF00144">
    <property type="entry name" value="Beta-lactamase"/>
    <property type="match status" value="1"/>
</dbReference>
<feature type="signal peptide" evidence="1">
    <location>
        <begin position="1"/>
        <end position="28"/>
    </location>
</feature>
<dbReference type="EMBL" id="POUA01000173">
    <property type="protein sequence ID" value="PZG41416.1"/>
    <property type="molecule type" value="Genomic_DNA"/>
</dbReference>
<protein>
    <submittedName>
        <fullName evidence="3">Hydrolase</fullName>
    </submittedName>
</protein>